<evidence type="ECO:0000256" key="1">
    <source>
        <dbReference type="SAM" id="Phobius"/>
    </source>
</evidence>
<evidence type="ECO:0000313" key="3">
    <source>
        <dbReference type="Proteomes" id="UP000722791"/>
    </source>
</evidence>
<evidence type="ECO:0000313" key="2">
    <source>
        <dbReference type="EMBL" id="GIL97620.1"/>
    </source>
</evidence>
<keyword evidence="1" id="KW-1133">Transmembrane helix</keyword>
<evidence type="ECO:0008006" key="4">
    <source>
        <dbReference type="Google" id="ProtNLM"/>
    </source>
</evidence>
<protein>
    <recommendedName>
        <fullName evidence="4">Transmembrane protein</fullName>
    </recommendedName>
</protein>
<keyword evidence="1" id="KW-0812">Transmembrane</keyword>
<feature type="non-terminal residue" evidence="2">
    <location>
        <position position="1"/>
    </location>
</feature>
<keyword evidence="1" id="KW-0472">Membrane</keyword>
<comment type="caution">
    <text evidence="2">The sequence shown here is derived from an EMBL/GenBank/DDBJ whole genome shotgun (WGS) entry which is preliminary data.</text>
</comment>
<dbReference type="EMBL" id="BNCQ01000004">
    <property type="protein sequence ID" value="GIL97620.1"/>
    <property type="molecule type" value="Genomic_DNA"/>
</dbReference>
<dbReference type="AlphaFoldDB" id="A0A8J4DBA4"/>
<dbReference type="Proteomes" id="UP000722791">
    <property type="component" value="Unassembled WGS sequence"/>
</dbReference>
<accession>A0A8J4DBA4</accession>
<organism evidence="2 3">
    <name type="scientific">Volvox reticuliferus</name>
    <dbReference type="NCBI Taxonomy" id="1737510"/>
    <lineage>
        <taxon>Eukaryota</taxon>
        <taxon>Viridiplantae</taxon>
        <taxon>Chlorophyta</taxon>
        <taxon>core chlorophytes</taxon>
        <taxon>Chlorophyceae</taxon>
        <taxon>CS clade</taxon>
        <taxon>Chlamydomonadales</taxon>
        <taxon>Volvocaceae</taxon>
        <taxon>Volvox</taxon>
    </lineage>
</organism>
<gene>
    <name evidence="2" type="ORF">Vretimale_3120</name>
</gene>
<name>A0A8J4DBA4_9CHLO</name>
<feature type="transmembrane region" description="Helical" evidence="1">
    <location>
        <begin position="138"/>
        <end position="158"/>
    </location>
</feature>
<proteinExistence type="predicted"/>
<feature type="transmembrane region" description="Helical" evidence="1">
    <location>
        <begin position="107"/>
        <end position="126"/>
    </location>
</feature>
<feature type="transmembrane region" description="Helical" evidence="1">
    <location>
        <begin position="76"/>
        <end position="95"/>
    </location>
</feature>
<reference evidence="2" key="1">
    <citation type="journal article" date="2021" name="Proc. Natl. Acad. Sci. U.S.A.">
        <title>Three genomes in the algal genus Volvox reveal the fate of a haploid sex-determining region after a transition to homothallism.</title>
        <authorList>
            <person name="Yamamoto K."/>
            <person name="Hamaji T."/>
            <person name="Kawai-Toyooka H."/>
            <person name="Matsuzaki R."/>
            <person name="Takahashi F."/>
            <person name="Nishimura Y."/>
            <person name="Kawachi M."/>
            <person name="Noguchi H."/>
            <person name="Minakuchi Y."/>
            <person name="Umen J.G."/>
            <person name="Toyoda A."/>
            <person name="Nozaki H."/>
        </authorList>
    </citation>
    <scope>NUCLEOTIDE SEQUENCE</scope>
    <source>
        <strain evidence="2">NIES-3785</strain>
    </source>
</reference>
<sequence>DTEMLPLLLESIQDAQLPGPRRTWTNIACRIFLQLEMAIITYSGTISIIKPVQWTRKIASSDVSSGSDALQACNPVAQHGGVAMLALAAALHIGLHARSERVLEAILYALLFGDLVQLAASALIAGSDGWRLNATNSAAVILTVICIMARLALLKDLWARKRSRPQRLAALAEELNCVEHVVRRSMELTACLSQGPVAASCNMEPTSDTSEAAVLKED</sequence>